<dbReference type="KEGG" id="ptp:RCA23_c12530"/>
<dbReference type="PANTHER" id="PTHR30329:SF20">
    <property type="entry name" value="EXPORTED PROTEIN"/>
    <property type="match status" value="1"/>
</dbReference>
<dbReference type="Gene3D" id="1.10.287.1490">
    <property type="match status" value="1"/>
</dbReference>
<evidence type="ECO:0000256" key="1">
    <source>
        <dbReference type="SAM" id="Coils"/>
    </source>
</evidence>
<evidence type="ECO:0000256" key="2">
    <source>
        <dbReference type="SAM" id="Phobius"/>
    </source>
</evidence>
<evidence type="ECO:0008006" key="5">
    <source>
        <dbReference type="Google" id="ProtNLM"/>
    </source>
</evidence>
<accession>A0AAN0VI46</accession>
<keyword evidence="2" id="KW-0472">Membrane</keyword>
<dbReference type="InterPro" id="IPR050330">
    <property type="entry name" value="Bact_OuterMem_StrucFunc"/>
</dbReference>
<protein>
    <recommendedName>
        <fullName evidence="5">OmpA-like domain-containing protein</fullName>
    </recommendedName>
</protein>
<name>A0AAN0VI46_9RHOB</name>
<dbReference type="Proteomes" id="UP000028680">
    <property type="component" value="Chromosome"/>
</dbReference>
<reference evidence="3 4" key="1">
    <citation type="journal article" date="2014" name="ISME J.">
        <title>Adaptation of an abundant Roseobacter RCA organism to pelagic systems revealed by genomic and transcriptomic analyses.</title>
        <authorList>
            <person name="Voget S."/>
            <person name="Wemheuer B."/>
            <person name="Brinkhoff T."/>
            <person name="Vollmers J."/>
            <person name="Dietrich S."/>
            <person name="Giebel H.A."/>
            <person name="Beardsley C."/>
            <person name="Sardemann C."/>
            <person name="Bakenhus I."/>
            <person name="Billerbeck S."/>
            <person name="Daniel R."/>
            <person name="Simon M."/>
        </authorList>
    </citation>
    <scope>NUCLEOTIDE SEQUENCE [LARGE SCALE GENOMIC DNA]</scope>
    <source>
        <strain evidence="3 4">RCA23</strain>
    </source>
</reference>
<dbReference type="PANTHER" id="PTHR30329">
    <property type="entry name" value="STATOR ELEMENT OF FLAGELLAR MOTOR COMPLEX"/>
    <property type="match status" value="1"/>
</dbReference>
<keyword evidence="2" id="KW-1133">Transmembrane helix</keyword>
<dbReference type="RefSeq" id="WP_052377074.1">
    <property type="nucleotide sequence ID" value="NZ_CP003984.1"/>
</dbReference>
<dbReference type="AlphaFoldDB" id="A0AAN0VI46"/>
<dbReference type="EMBL" id="CP003984">
    <property type="protein sequence ID" value="AII86800.1"/>
    <property type="molecule type" value="Genomic_DNA"/>
</dbReference>
<feature type="coiled-coil region" evidence="1">
    <location>
        <begin position="54"/>
        <end position="221"/>
    </location>
</feature>
<evidence type="ECO:0000313" key="3">
    <source>
        <dbReference type="EMBL" id="AII86800.1"/>
    </source>
</evidence>
<organism evidence="3 4">
    <name type="scientific">Planktomarina temperata RCA23</name>
    <dbReference type="NCBI Taxonomy" id="666509"/>
    <lineage>
        <taxon>Bacteria</taxon>
        <taxon>Pseudomonadati</taxon>
        <taxon>Pseudomonadota</taxon>
        <taxon>Alphaproteobacteria</taxon>
        <taxon>Rhodobacterales</taxon>
        <taxon>Paracoccaceae</taxon>
        <taxon>Planktomarina</taxon>
    </lineage>
</organism>
<feature type="transmembrane region" description="Helical" evidence="2">
    <location>
        <begin position="21"/>
        <end position="41"/>
    </location>
</feature>
<keyword evidence="2" id="KW-0812">Transmembrane</keyword>
<proteinExistence type="predicted"/>
<dbReference type="InterPro" id="IPR036737">
    <property type="entry name" value="OmpA-like_sf"/>
</dbReference>
<sequence length="431" mass="49306">MRSLGRKRRDEDEEESVFVPMTDMTVSFLFIVMILLAFFAVQFTDEDNVPRSIYEEVVLERNGLIEEVKRLNIEIDKLETLIKKLKLENSNLTNQNTELTAKNSRLDGEIKIALRKISELKEDVSLLKADLAQADEKIKSLTLKNNDLTDQLQKLEDEKNDLLKVIDQKDELLRSKDDIIASLERSVKNLNDQVTVKNQKISELEQQLEELKAKLKDDPLEAYLIESQYRRTAILSEIERKLKIEFPNILVEVSPENDALRFKGDGLFTSGSSQLSSLKRKIVEKVGVLVTDAIECFTINPKEPDYKSCNPDGILIEAIQIEGHTDNTRFVGADGRDRNIELSAKRATSAFFAMKDAKPNLLSYQNLKGQPVISIAGYGDMRPVNIDPKMKAENRRIDLRLIMFTPVSRDQINIIQRRIKSDLEILLEEVK</sequence>
<keyword evidence="4" id="KW-1185">Reference proteome</keyword>
<evidence type="ECO:0000313" key="4">
    <source>
        <dbReference type="Proteomes" id="UP000028680"/>
    </source>
</evidence>
<dbReference type="SUPFAM" id="SSF103088">
    <property type="entry name" value="OmpA-like"/>
    <property type="match status" value="1"/>
</dbReference>
<gene>
    <name evidence="3" type="ORF">RCA23_c12530</name>
</gene>
<keyword evidence="1" id="KW-0175">Coiled coil</keyword>
<dbReference type="Gene3D" id="3.30.1330.60">
    <property type="entry name" value="OmpA-like domain"/>
    <property type="match status" value="1"/>
</dbReference>